<dbReference type="Gene3D" id="3.90.930.40">
    <property type="match status" value="1"/>
</dbReference>
<dbReference type="Proteomes" id="UP001152795">
    <property type="component" value="Unassembled WGS sequence"/>
</dbReference>
<proteinExistence type="predicted"/>
<evidence type="ECO:0000313" key="3">
    <source>
        <dbReference type="Proteomes" id="UP001152795"/>
    </source>
</evidence>
<dbReference type="Gene3D" id="1.10.10.1500">
    <property type="entry name" value="JmjC domain-containing ribosomal oxygenase (ROX), dimer domain"/>
    <property type="match status" value="1"/>
</dbReference>
<feature type="compositionally biased region" description="Basic and acidic residues" evidence="1">
    <location>
        <begin position="155"/>
        <end position="186"/>
    </location>
</feature>
<dbReference type="EMBL" id="CACRXK020006995">
    <property type="protein sequence ID" value="CAB4011005.1"/>
    <property type="molecule type" value="Genomic_DNA"/>
</dbReference>
<name>A0A6S7HXF5_PARCT</name>
<feature type="compositionally biased region" description="Acidic residues" evidence="1">
    <location>
        <begin position="223"/>
        <end position="236"/>
    </location>
</feature>
<protein>
    <submittedName>
        <fullName evidence="2">Uncharacterized protein</fullName>
    </submittedName>
</protein>
<organism evidence="2 3">
    <name type="scientific">Paramuricea clavata</name>
    <name type="common">Red gorgonian</name>
    <name type="synonym">Violescent sea-whip</name>
    <dbReference type="NCBI Taxonomy" id="317549"/>
    <lineage>
        <taxon>Eukaryota</taxon>
        <taxon>Metazoa</taxon>
        <taxon>Cnidaria</taxon>
        <taxon>Anthozoa</taxon>
        <taxon>Octocorallia</taxon>
        <taxon>Malacalcyonacea</taxon>
        <taxon>Plexauridae</taxon>
        <taxon>Paramuricea</taxon>
    </lineage>
</organism>
<feature type="compositionally biased region" description="Acidic residues" evidence="1">
    <location>
        <begin position="187"/>
        <end position="203"/>
    </location>
</feature>
<reference evidence="2" key="1">
    <citation type="submission" date="2020-04" db="EMBL/GenBank/DDBJ databases">
        <authorList>
            <person name="Alioto T."/>
            <person name="Alioto T."/>
            <person name="Gomez Garrido J."/>
        </authorList>
    </citation>
    <scope>NUCLEOTIDE SEQUENCE</scope>
    <source>
        <strain evidence="2">A484AB</strain>
    </source>
</reference>
<gene>
    <name evidence="2" type="ORF">PACLA_8A045953</name>
</gene>
<feature type="compositionally biased region" description="Acidic residues" evidence="1">
    <location>
        <begin position="131"/>
        <end position="154"/>
    </location>
</feature>
<evidence type="ECO:0000313" key="2">
    <source>
        <dbReference type="EMBL" id="CAB4011005.1"/>
    </source>
</evidence>
<keyword evidence="3" id="KW-1185">Reference proteome</keyword>
<evidence type="ECO:0000256" key="1">
    <source>
        <dbReference type="SAM" id="MobiDB-lite"/>
    </source>
</evidence>
<feature type="region of interest" description="Disordered" evidence="1">
    <location>
        <begin position="221"/>
        <end position="241"/>
    </location>
</feature>
<dbReference type="AlphaFoldDB" id="A0A6S7HXF5"/>
<comment type="caution">
    <text evidence="2">The sequence shown here is derived from an EMBL/GenBank/DDBJ whole genome shotgun (WGS) entry which is preliminary data.</text>
</comment>
<accession>A0A6S7HXF5</accession>
<feature type="region of interest" description="Disordered" evidence="1">
    <location>
        <begin position="97"/>
        <end position="203"/>
    </location>
</feature>
<sequence length="294" mass="33749">MEKDVAFREGLPINFLSYMGFGKKEFNCDTNGNENEQADETPKAIVPKISNVDLDKQTLFQEKLQKMVSSLGQYLDPHWGADVFFGKTFMAERLPPTQDDEHKETEQPPTDESVVQLKHTQHIRIALYDPGEGDEDEDESDESMDDDDEEEKDEDSEKKNKKSQKDSKSKGEKKSQKSKSDIKEKKEEDEDEEMASDGEELDDTFQSKPCIFLYHSLNNSINSDDEEDLGEEDEDHEKESNKLKFPVHYRDALLILHRTPTPVAVCDLPLTSEERVELAVTLWCEGLLTEFEKS</sequence>